<accession>A0ACD0WF39</accession>
<reference evidence="2" key="1">
    <citation type="journal article" date="2019" name="MBio">
        <title>Comparative genomics for the elucidation of multidrug resistance (MDR) in Candida lusitaniae.</title>
        <authorList>
            <person name="Kannan A."/>
            <person name="Asner S.A."/>
            <person name="Trachsel E."/>
            <person name="Kelly S."/>
            <person name="Parker J."/>
            <person name="Sanglard D."/>
        </authorList>
    </citation>
    <scope>NUCLEOTIDE SEQUENCE [LARGE SCALE GENOMIC DNA]</scope>
    <source>
        <strain evidence="2">P1</strain>
    </source>
</reference>
<evidence type="ECO:0000313" key="2">
    <source>
        <dbReference type="Proteomes" id="UP000326582"/>
    </source>
</evidence>
<name>A0ACD0WF39_CLALS</name>
<organism evidence="1 2">
    <name type="scientific">Clavispora lusitaniae</name>
    <name type="common">Candida lusitaniae</name>
    <dbReference type="NCBI Taxonomy" id="36911"/>
    <lineage>
        <taxon>Eukaryota</taxon>
        <taxon>Fungi</taxon>
        <taxon>Dikarya</taxon>
        <taxon>Ascomycota</taxon>
        <taxon>Saccharomycotina</taxon>
        <taxon>Pichiomycetes</taxon>
        <taxon>Metschnikowiaceae</taxon>
        <taxon>Clavispora</taxon>
    </lineage>
</organism>
<sequence>MTKYQRGELMEGWNDCPPPPLSSRESSSTSVTSARSKRRTQRLPVISGESTTPRAPVARGGLSAPPVSGPPTSVSPAPSSESVRPETWESKEVDIEATPDKLRQAVEQSNMDQKQQEFFLKRVIEPYDQLEQPHKEFISEVAQSILAKEEIAKIKGEILKYMMVHNGVSTWCVPLKKLVESCA</sequence>
<gene>
    <name evidence="1" type="ORF">EJF14_11019</name>
</gene>
<dbReference type="Proteomes" id="UP000326582">
    <property type="component" value="Chromosome 1"/>
</dbReference>
<protein>
    <submittedName>
        <fullName evidence="1">Uncharacterized protein</fullName>
    </submittedName>
</protein>
<keyword evidence="2" id="KW-1185">Reference proteome</keyword>
<proteinExistence type="predicted"/>
<dbReference type="EMBL" id="CP038484">
    <property type="protein sequence ID" value="QFZ25900.1"/>
    <property type="molecule type" value="Genomic_DNA"/>
</dbReference>
<evidence type="ECO:0000313" key="1">
    <source>
        <dbReference type="EMBL" id="QFZ25900.1"/>
    </source>
</evidence>